<dbReference type="Pfam" id="PF04984">
    <property type="entry name" value="Phage_sheath_1"/>
    <property type="match status" value="1"/>
</dbReference>
<dbReference type="Gene3D" id="3.40.50.11780">
    <property type="match status" value="2"/>
</dbReference>
<evidence type="ECO:0000313" key="5">
    <source>
        <dbReference type="EMBL" id="RDD83055.1"/>
    </source>
</evidence>
<proteinExistence type="inferred from homology"/>
<evidence type="ECO:0000259" key="3">
    <source>
        <dbReference type="Pfam" id="PF04984"/>
    </source>
</evidence>
<evidence type="ECO:0000313" key="6">
    <source>
        <dbReference type="Proteomes" id="UP000253782"/>
    </source>
</evidence>
<evidence type="ECO:0000259" key="4">
    <source>
        <dbReference type="Pfam" id="PF17482"/>
    </source>
</evidence>
<evidence type="ECO:0000256" key="1">
    <source>
        <dbReference type="ARBA" id="ARBA00008005"/>
    </source>
</evidence>
<dbReference type="Proteomes" id="UP000253782">
    <property type="component" value="Unassembled WGS sequence"/>
</dbReference>
<protein>
    <recommendedName>
        <fullName evidence="7">Phage tail protein</fullName>
    </recommendedName>
</protein>
<reference evidence="5 6" key="1">
    <citation type="submission" date="2018-07" db="EMBL/GenBank/DDBJ databases">
        <title>Dyella tabacisoli L4-6T, whole genome shotgun sequence.</title>
        <authorList>
            <person name="Zhou X.-K."/>
            <person name="Li W.-J."/>
            <person name="Duan Y.-Q."/>
        </authorList>
    </citation>
    <scope>NUCLEOTIDE SEQUENCE [LARGE SCALE GENOMIC DNA]</scope>
    <source>
        <strain evidence="5 6">L4-6</strain>
    </source>
</reference>
<sequence>MPEYLAPAVYIEEIDTGSKPIEGVSTSTAGMLGMTERGPVNVPVLVTSYGDYAYWFGERLDPALFPGETCYLPHAVEGFFTNGGQRLFVSRVLETASAVFADTKLFDRGTAAAVSTRLLTGVSASPPSSTIYVLSNTGLNLTVPPTWVQIGDGSSAEFRTVLAPASTPNSVALRLPLHYSYDNAAAAVTVDHFPAALVAASSPKLLVAVVPGGTAITIDSGTGIAAGTLIRLGTIANGDEELLYASGAATPAGSGRFEVMLSTPASFTHSGGNPADKIDVLNAFVPDPPAAAADITTLAAPGNSVSAGSSLLFVAAPGNFLTAGDLVRITDGSHTELRRIGHLGSLPLATPAYAPYLAGAVVEECTVADDIYGNRSVTVAAAAGDTTLTLDKRQGLSVSDVLRIGLAADPLHELIEVAAIANHLGGVDPGVVTLSAPLQRAWATTTQVRAQVVTRTTTPAATLSMAAASGDATLIISDFSGLSATSVLRISASGDQYFHTLSAAPAALNAQPVTLNAPLNLMHAAGEQVIARTPLLTVRALDQGAWGNRLRVAVIDNDPPLAKTSIRSIQDNQHLRLISANGIEAGTVLLRVDAAGHTLSTHKVIKVDRQSDSLITLDAATPLPGTAAVADRVVSQEFQLNVYLLRQPDPAVPTRSETILTVEAFPYLSMDPRHSRYVHKVIGTTWVIGAAPPLDDDGQPLRKSDRRSEGESWLIRIRDEQSDLSKKQAVRLGPTPLTDTLPSGAKQPARLSLTGGDDAVATVNDTTYIGQDDVEPELRTGLYSLRNEEEISIVAAPGRTGAALQGAVIAHCENMLYRFAVLDGPPPPDDQLTDVQTLRQQFDSKYAAIYHPWLVIPNPYPVNLSSIADYPVPPSGHVIGVYARVDNERGVHKAPANEIVRGITGLRRRLHKGEQDILNPYPVNINVIRDFRGDSRGLRVYGARVITSDPDWKYVNVRRLLIFIESSLNRGLQWVVFEPNAEPLWAQVRRSISNFLTQVWRSGALEGTKVEEAFFVRCDRTTMTQTDIDNGRLICLIGVAPVKPAEFVIVRIGLWTATATD</sequence>
<dbReference type="InterPro" id="IPR052042">
    <property type="entry name" value="Tail_sheath_structural"/>
</dbReference>
<comment type="similarity">
    <text evidence="1">Belongs to the myoviridae tail sheath protein family.</text>
</comment>
<dbReference type="PANTHER" id="PTHR35861">
    <property type="match status" value="1"/>
</dbReference>
<gene>
    <name evidence="5" type="ORF">DVJ77_00045</name>
</gene>
<name>A0A369USN5_9GAMM</name>
<organism evidence="5 6">
    <name type="scientific">Dyella tabacisoli</name>
    <dbReference type="NCBI Taxonomy" id="2282381"/>
    <lineage>
        <taxon>Bacteria</taxon>
        <taxon>Pseudomonadati</taxon>
        <taxon>Pseudomonadota</taxon>
        <taxon>Gammaproteobacteria</taxon>
        <taxon>Lysobacterales</taxon>
        <taxon>Rhodanobacteraceae</taxon>
        <taxon>Dyella</taxon>
    </lineage>
</organism>
<dbReference type="InterPro" id="IPR020287">
    <property type="entry name" value="Tail_sheath_C"/>
</dbReference>
<dbReference type="AlphaFoldDB" id="A0A369USN5"/>
<feature type="domain" description="Tail sheath protein subtilisin-like" evidence="3">
    <location>
        <begin position="787"/>
        <end position="944"/>
    </location>
</feature>
<feature type="domain" description="Tail sheath protein C-terminal" evidence="4">
    <location>
        <begin position="947"/>
        <end position="1052"/>
    </location>
</feature>
<evidence type="ECO:0008006" key="7">
    <source>
        <dbReference type="Google" id="ProtNLM"/>
    </source>
</evidence>
<dbReference type="InterPro" id="IPR035089">
    <property type="entry name" value="Phage_sheath_subtilisin"/>
</dbReference>
<dbReference type="OrthoDB" id="9767864at2"/>
<dbReference type="Pfam" id="PF17482">
    <property type="entry name" value="Phage_sheath_1C"/>
    <property type="match status" value="1"/>
</dbReference>
<evidence type="ECO:0000256" key="2">
    <source>
        <dbReference type="SAM" id="MobiDB-lite"/>
    </source>
</evidence>
<feature type="region of interest" description="Disordered" evidence="2">
    <location>
        <begin position="732"/>
        <end position="751"/>
    </location>
</feature>
<dbReference type="PANTHER" id="PTHR35861:SF1">
    <property type="entry name" value="PHAGE TAIL SHEATH PROTEIN"/>
    <property type="match status" value="1"/>
</dbReference>
<keyword evidence="6" id="KW-1185">Reference proteome</keyword>
<accession>A0A369USN5</accession>
<dbReference type="EMBL" id="QQAH01000001">
    <property type="protein sequence ID" value="RDD83055.1"/>
    <property type="molecule type" value="Genomic_DNA"/>
</dbReference>
<comment type="caution">
    <text evidence="5">The sequence shown here is derived from an EMBL/GenBank/DDBJ whole genome shotgun (WGS) entry which is preliminary data.</text>
</comment>